<name>A0A1L3MQP7_9BACI</name>
<dbReference type="RefSeq" id="WP_072579446.1">
    <property type="nucleotide sequence ID" value="NZ_CP016020.1"/>
</dbReference>
<sequence length="64" mass="7229">MNHLEEFNLIVKALNSTKKTIEQDLVGNPTAINQLSQAKEEMIKALSYASSVDHHLIIDTMFDE</sequence>
<dbReference type="AlphaFoldDB" id="A0A1L3MQP7"/>
<reference evidence="1 2" key="1">
    <citation type="journal article" date="2016" name="Sci. Rep.">
        <title>Complete genome sequence and transcriptomic analysis of a novel marine strain Bacillus weihaiensis reveals the mechanism of brown algae degradation.</title>
        <authorList>
            <person name="Zhu Y."/>
            <person name="Chen P."/>
            <person name="Bao Y."/>
            <person name="Men Y."/>
            <person name="Zeng Y."/>
            <person name="Yang J."/>
            <person name="Sun J."/>
            <person name="Sun Y."/>
        </authorList>
    </citation>
    <scope>NUCLEOTIDE SEQUENCE [LARGE SCALE GENOMIC DNA]</scope>
    <source>
        <strain evidence="1 2">Alg07</strain>
    </source>
</reference>
<evidence type="ECO:0000313" key="1">
    <source>
        <dbReference type="EMBL" id="APH04657.1"/>
    </source>
</evidence>
<keyword evidence="2" id="KW-1185">Reference proteome</keyword>
<dbReference type="KEGG" id="bwh:A9C19_07800"/>
<protein>
    <submittedName>
        <fullName evidence="1">Uncharacterized protein</fullName>
    </submittedName>
</protein>
<dbReference type="OrthoDB" id="2888858at2"/>
<accession>A0A1L3MQP7</accession>
<organism evidence="1 2">
    <name type="scientific">Bacillus weihaiensis</name>
    <dbReference type="NCBI Taxonomy" id="1547283"/>
    <lineage>
        <taxon>Bacteria</taxon>
        <taxon>Bacillati</taxon>
        <taxon>Bacillota</taxon>
        <taxon>Bacilli</taxon>
        <taxon>Bacillales</taxon>
        <taxon>Bacillaceae</taxon>
        <taxon>Bacillus</taxon>
    </lineage>
</organism>
<evidence type="ECO:0000313" key="2">
    <source>
        <dbReference type="Proteomes" id="UP000181936"/>
    </source>
</evidence>
<proteinExistence type="predicted"/>
<gene>
    <name evidence="1" type="ORF">A9C19_07800</name>
</gene>
<dbReference type="EMBL" id="CP016020">
    <property type="protein sequence ID" value="APH04657.1"/>
    <property type="molecule type" value="Genomic_DNA"/>
</dbReference>
<dbReference type="Proteomes" id="UP000181936">
    <property type="component" value="Chromosome"/>
</dbReference>